<sequence>MRVTTMGSFKQVMFIIMYSTPFALAHGTHSGGELLTGKLSNILMNYVFPGSARSSALLATLYISVVPCIIVLVIPEFRKPKESRLLPLMVAFALGSLIGDVFVHLLPEIFQDDHGNEIIRGMLNDLDDLTLEHITDNEKSVSEALGLHLSPLSANSLLKKGSNDVVIKGFLIMCGFMVFMIIDKALRILRFEGGVESHDHGHGHSHLHSHTDSSVITDRSQGAFEKEENLGQTTGSSKDSNDDQILTKRKSSTGSDLSEHITDNVIYENETSSTSLKTSAYLNLVSGFAHNITDGFALASSFYNSKQTGITTSIAVLIHEIPHELGDFAILLTSGFSFMDAIKSQIFTTAGALLGTICGCLINELSAQDSVGAPSRALIPEIGFIPYEKETSTLSSTDLMLPITAGGFIYIFAVGVVPQLLQNTCSSRAGEVVKSLKQLACVLAGFGLMAWMGMN</sequence>
<dbReference type="GO" id="GO:0005385">
    <property type="term" value="F:zinc ion transmembrane transporter activity"/>
    <property type="evidence" value="ECO:0007669"/>
    <property type="project" value="TreeGrafter"/>
</dbReference>
<dbReference type="OMA" id="IWLHSIG"/>
<reference evidence="7 8" key="1">
    <citation type="submission" date="2016-03" db="EMBL/GenBank/DDBJ databases">
        <authorList>
            <person name="Devillers H."/>
        </authorList>
    </citation>
    <scope>NUCLEOTIDE SEQUENCE [LARGE SCALE GENOMIC DNA]</scope>
    <source>
        <strain evidence="7">CBS 6772</strain>
    </source>
</reference>
<keyword evidence="4 6" id="KW-0472">Membrane</keyword>
<keyword evidence="3 6" id="KW-1133">Transmembrane helix</keyword>
<gene>
    <name evidence="7" type="ORF">LAFE_0D06634G</name>
</gene>
<dbReference type="Pfam" id="PF02535">
    <property type="entry name" value="Zip"/>
    <property type="match status" value="1"/>
</dbReference>
<evidence type="ECO:0000313" key="8">
    <source>
        <dbReference type="Proteomes" id="UP000190831"/>
    </source>
</evidence>
<dbReference type="InterPro" id="IPR003689">
    <property type="entry name" value="ZIP"/>
</dbReference>
<evidence type="ECO:0000256" key="1">
    <source>
        <dbReference type="ARBA" id="ARBA00004141"/>
    </source>
</evidence>
<dbReference type="EMBL" id="LT598492">
    <property type="protein sequence ID" value="SCW01170.1"/>
    <property type="molecule type" value="Genomic_DNA"/>
</dbReference>
<name>A0A1G4MBD5_LACFM</name>
<feature type="transmembrane region" description="Helical" evidence="6">
    <location>
        <begin position="436"/>
        <end position="454"/>
    </location>
</feature>
<protein>
    <submittedName>
        <fullName evidence="7">LAFE_0D06634g1_1</fullName>
    </submittedName>
</protein>
<keyword evidence="8" id="KW-1185">Reference proteome</keyword>
<dbReference type="OrthoDB" id="200954at2759"/>
<evidence type="ECO:0000313" key="7">
    <source>
        <dbReference type="EMBL" id="SCW01170.1"/>
    </source>
</evidence>
<accession>A0A1G4MBD5</accession>
<keyword evidence="2 6" id="KW-0812">Transmembrane</keyword>
<feature type="transmembrane region" description="Helical" evidence="6">
    <location>
        <begin position="54"/>
        <end position="74"/>
    </location>
</feature>
<dbReference type="AlphaFoldDB" id="A0A1G4MBD5"/>
<dbReference type="GO" id="GO:0006882">
    <property type="term" value="P:intracellular zinc ion homeostasis"/>
    <property type="evidence" value="ECO:0007669"/>
    <property type="project" value="TreeGrafter"/>
</dbReference>
<dbReference type="PANTHER" id="PTHR16950:SF16">
    <property type="entry name" value="ZINC TRANSPORTER ZIP13"/>
    <property type="match status" value="1"/>
</dbReference>
<organism evidence="7 8">
    <name type="scientific">Lachancea fermentati</name>
    <name type="common">Zygosaccharomyces fermentati</name>
    <dbReference type="NCBI Taxonomy" id="4955"/>
    <lineage>
        <taxon>Eukaryota</taxon>
        <taxon>Fungi</taxon>
        <taxon>Dikarya</taxon>
        <taxon>Ascomycota</taxon>
        <taxon>Saccharomycotina</taxon>
        <taxon>Saccharomycetes</taxon>
        <taxon>Saccharomycetales</taxon>
        <taxon>Saccharomycetaceae</taxon>
        <taxon>Lachancea</taxon>
    </lineage>
</organism>
<dbReference type="PANTHER" id="PTHR16950">
    <property type="entry name" value="ZINC TRANSPORTER SLC39A7 HISTIDINE-RICH MEMBRANE PROTEIN KE4"/>
    <property type="match status" value="1"/>
</dbReference>
<evidence type="ECO:0000256" key="6">
    <source>
        <dbReference type="SAM" id="Phobius"/>
    </source>
</evidence>
<feature type="transmembrane region" description="Helical" evidence="6">
    <location>
        <begin position="399"/>
        <end position="421"/>
    </location>
</feature>
<feature type="transmembrane region" description="Helical" evidence="6">
    <location>
        <begin position="165"/>
        <end position="182"/>
    </location>
</feature>
<feature type="transmembrane region" description="Helical" evidence="6">
    <location>
        <begin position="86"/>
        <end position="106"/>
    </location>
</feature>
<dbReference type="STRING" id="4955.A0A1G4MBD5"/>
<feature type="region of interest" description="Disordered" evidence="5">
    <location>
        <begin position="227"/>
        <end position="256"/>
    </location>
</feature>
<proteinExistence type="predicted"/>
<evidence type="ECO:0000256" key="4">
    <source>
        <dbReference type="ARBA" id="ARBA00023136"/>
    </source>
</evidence>
<comment type="subcellular location">
    <subcellularLocation>
        <location evidence="1">Membrane</location>
        <topology evidence="1">Multi-pass membrane protein</topology>
    </subcellularLocation>
</comment>
<evidence type="ECO:0000256" key="2">
    <source>
        <dbReference type="ARBA" id="ARBA00022692"/>
    </source>
</evidence>
<evidence type="ECO:0000256" key="5">
    <source>
        <dbReference type="SAM" id="MobiDB-lite"/>
    </source>
</evidence>
<dbReference type="GO" id="GO:0016020">
    <property type="term" value="C:membrane"/>
    <property type="evidence" value="ECO:0007669"/>
    <property type="project" value="UniProtKB-SubCell"/>
</dbReference>
<evidence type="ECO:0000256" key="3">
    <source>
        <dbReference type="ARBA" id="ARBA00022989"/>
    </source>
</evidence>
<dbReference type="Proteomes" id="UP000190831">
    <property type="component" value="Chromosome D"/>
</dbReference>